<dbReference type="Gene3D" id="3.90.960.10">
    <property type="entry name" value="YbaK/aminoacyl-tRNA synthetase-associated domain"/>
    <property type="match status" value="1"/>
</dbReference>
<gene>
    <name evidence="2" type="ORF">COW25_00990</name>
</gene>
<proteinExistence type="predicted"/>
<dbReference type="InterPro" id="IPR007214">
    <property type="entry name" value="YbaK/aa-tRNA-synth-assoc-dom"/>
</dbReference>
<comment type="caution">
    <text evidence="2">The sequence shown here is derived from an EMBL/GenBank/DDBJ whole genome shotgun (WGS) entry which is preliminary data.</text>
</comment>
<accession>A0A2M7H1J8</accession>
<dbReference type="SUPFAM" id="SSF55826">
    <property type="entry name" value="YbaK/ProRS associated domain"/>
    <property type="match status" value="1"/>
</dbReference>
<reference evidence="3" key="1">
    <citation type="submission" date="2017-09" db="EMBL/GenBank/DDBJ databases">
        <title>Depth-based differentiation of microbial function through sediment-hosted aquifers and enrichment of novel symbionts in the deep terrestrial subsurface.</title>
        <authorList>
            <person name="Probst A.J."/>
            <person name="Ladd B."/>
            <person name="Jarett J.K."/>
            <person name="Geller-Mcgrath D.E."/>
            <person name="Sieber C.M.K."/>
            <person name="Emerson J.B."/>
            <person name="Anantharaman K."/>
            <person name="Thomas B.C."/>
            <person name="Malmstrom R."/>
            <person name="Stieglmeier M."/>
            <person name="Klingl A."/>
            <person name="Woyke T."/>
            <person name="Ryan C.M."/>
            <person name="Banfield J.F."/>
        </authorList>
    </citation>
    <scope>NUCLEOTIDE SEQUENCE [LARGE SCALE GENOMIC DNA]</scope>
</reference>
<name>A0A2M7H1J8_9BACT</name>
<feature type="domain" description="YbaK/aminoacyl-tRNA synthetase-associated" evidence="1">
    <location>
        <begin position="23"/>
        <end position="144"/>
    </location>
</feature>
<dbReference type="EMBL" id="PFGB01000034">
    <property type="protein sequence ID" value="PIW35118.1"/>
    <property type="molecule type" value="Genomic_DNA"/>
</dbReference>
<dbReference type="Proteomes" id="UP000230215">
    <property type="component" value="Unassembled WGS sequence"/>
</dbReference>
<dbReference type="InterPro" id="IPR036754">
    <property type="entry name" value="YbaK/aa-tRNA-synt-asso_dom_sf"/>
</dbReference>
<evidence type="ECO:0000259" key="1">
    <source>
        <dbReference type="Pfam" id="PF04073"/>
    </source>
</evidence>
<dbReference type="AlphaFoldDB" id="A0A2M7H1J8"/>
<dbReference type="CDD" id="cd04332">
    <property type="entry name" value="YbaK_like"/>
    <property type="match status" value="1"/>
</dbReference>
<evidence type="ECO:0000313" key="3">
    <source>
        <dbReference type="Proteomes" id="UP000230215"/>
    </source>
</evidence>
<sequence>MAIPKKIIKFLEGNKVKYEQISHRKVFTAFDKAATLKVKPKIVGKTLVVKLDKNPALVLIPANKNLDKEKLRKIAKAKTIDFVKEVWMKKNLKGVKIGAIPPFGNMFKLKTFIDNSLLKQPKIIINGGDYNWSIKISPAVLKKLIPDLIIGNLSKSRSR</sequence>
<dbReference type="Pfam" id="PF04073">
    <property type="entry name" value="tRNA_edit"/>
    <property type="match status" value="1"/>
</dbReference>
<evidence type="ECO:0000313" key="2">
    <source>
        <dbReference type="EMBL" id="PIW35118.1"/>
    </source>
</evidence>
<dbReference type="GO" id="GO:0002161">
    <property type="term" value="F:aminoacyl-tRNA deacylase activity"/>
    <property type="evidence" value="ECO:0007669"/>
    <property type="project" value="InterPro"/>
</dbReference>
<protein>
    <recommendedName>
        <fullName evidence="1">YbaK/aminoacyl-tRNA synthetase-associated domain-containing protein</fullName>
    </recommendedName>
</protein>
<organism evidence="2 3">
    <name type="scientific">Candidatus Nealsonbacteria bacterium CG15_BIG_FIL_POST_REV_8_21_14_020_37_12</name>
    <dbReference type="NCBI Taxonomy" id="1974716"/>
    <lineage>
        <taxon>Bacteria</taxon>
        <taxon>Candidatus Nealsoniibacteriota</taxon>
    </lineage>
</organism>